<evidence type="ECO:0000313" key="2">
    <source>
        <dbReference type="EMBL" id="HIV11902.1"/>
    </source>
</evidence>
<sequence length="255" mass="28168">MKIKYPAGAAALAMVLFSGSMTEAFAAGVLVLAVLVFAEFLKNLLKPRLVQWSLWACVLIASGAVSACAFKWAWYALAWEMPPILWVMTFAVGLLAALQVLKWDMEADYGEMFWQTAVLWFFWILLAAAREFAAFGDVAGNHLADLDFMSSRFGDPIFGFLTGGLALAFANGVLKTTLPKGESLFIMVPAVIFAQPYVLDSLPEVAGLVITIAVPLVLFWSVRHYLRFSQPGRAYRNLPVEMLSMGLIYMILSIY</sequence>
<keyword evidence="1" id="KW-0472">Membrane</keyword>
<reference evidence="2" key="2">
    <citation type="journal article" date="2021" name="PeerJ">
        <title>Extensive microbial diversity within the chicken gut microbiome revealed by metagenomics and culture.</title>
        <authorList>
            <person name="Gilroy R."/>
            <person name="Ravi A."/>
            <person name="Getino M."/>
            <person name="Pursley I."/>
            <person name="Horton D.L."/>
            <person name="Alikhan N.F."/>
            <person name="Baker D."/>
            <person name="Gharbi K."/>
            <person name="Hall N."/>
            <person name="Watson M."/>
            <person name="Adriaenssens E.M."/>
            <person name="Foster-Nyarko E."/>
            <person name="Jarju S."/>
            <person name="Secka A."/>
            <person name="Antonio M."/>
            <person name="Oren A."/>
            <person name="Chaudhuri R.R."/>
            <person name="La Ragione R."/>
            <person name="Hildebrand F."/>
            <person name="Pallen M.J."/>
        </authorList>
    </citation>
    <scope>NUCLEOTIDE SEQUENCE</scope>
    <source>
        <strain evidence="2">ChiBcec2-4451</strain>
    </source>
</reference>
<organism evidence="2 3">
    <name type="scientific">Candidatus Pullilachnospira stercoravium</name>
    <dbReference type="NCBI Taxonomy" id="2840913"/>
    <lineage>
        <taxon>Bacteria</taxon>
        <taxon>Bacillati</taxon>
        <taxon>Bacillota</taxon>
        <taxon>Clostridia</taxon>
        <taxon>Lachnospirales</taxon>
        <taxon>Lachnospiraceae</taxon>
        <taxon>Lachnospiraceae incertae sedis</taxon>
        <taxon>Candidatus Pullilachnospira</taxon>
    </lineage>
</organism>
<keyword evidence="1" id="KW-0812">Transmembrane</keyword>
<comment type="caution">
    <text evidence="2">The sequence shown here is derived from an EMBL/GenBank/DDBJ whole genome shotgun (WGS) entry which is preliminary data.</text>
</comment>
<evidence type="ECO:0000313" key="3">
    <source>
        <dbReference type="Proteomes" id="UP000886723"/>
    </source>
</evidence>
<feature type="transmembrane region" description="Helical" evidence="1">
    <location>
        <begin position="205"/>
        <end position="222"/>
    </location>
</feature>
<dbReference type="Proteomes" id="UP000886723">
    <property type="component" value="Unassembled WGS sequence"/>
</dbReference>
<protein>
    <submittedName>
        <fullName evidence="2">Uncharacterized protein</fullName>
    </submittedName>
</protein>
<evidence type="ECO:0000256" key="1">
    <source>
        <dbReference type="SAM" id="Phobius"/>
    </source>
</evidence>
<reference evidence="2" key="1">
    <citation type="submission" date="2020-10" db="EMBL/GenBank/DDBJ databases">
        <authorList>
            <person name="Gilroy R."/>
        </authorList>
    </citation>
    <scope>NUCLEOTIDE SEQUENCE</scope>
    <source>
        <strain evidence="2">ChiBcec2-4451</strain>
    </source>
</reference>
<dbReference type="EMBL" id="DVON01000038">
    <property type="protein sequence ID" value="HIV11902.1"/>
    <property type="molecule type" value="Genomic_DNA"/>
</dbReference>
<keyword evidence="1" id="KW-1133">Transmembrane helix</keyword>
<gene>
    <name evidence="2" type="ORF">IAA63_02010</name>
</gene>
<accession>A0A9D1NSV8</accession>
<feature type="transmembrane region" description="Helical" evidence="1">
    <location>
        <begin position="181"/>
        <end position="199"/>
    </location>
</feature>
<feature type="transmembrane region" description="Helical" evidence="1">
    <location>
        <begin position="53"/>
        <end position="77"/>
    </location>
</feature>
<dbReference type="AlphaFoldDB" id="A0A9D1NSV8"/>
<name>A0A9D1NSV8_9FIRM</name>
<feature type="transmembrane region" description="Helical" evidence="1">
    <location>
        <begin position="83"/>
        <end position="101"/>
    </location>
</feature>
<proteinExistence type="predicted"/>
<feature type="transmembrane region" description="Helical" evidence="1">
    <location>
        <begin position="113"/>
        <end position="136"/>
    </location>
</feature>
<feature type="transmembrane region" description="Helical" evidence="1">
    <location>
        <begin position="156"/>
        <end position="174"/>
    </location>
</feature>